<feature type="compositionally biased region" description="Basic and acidic residues" evidence="1">
    <location>
        <begin position="59"/>
        <end position="74"/>
    </location>
</feature>
<reference evidence="3" key="1">
    <citation type="journal article" date="2019" name="Int. J. Syst. Evol. Microbiol.">
        <title>The Global Catalogue of Microorganisms (GCM) 10K type strain sequencing project: providing services to taxonomists for standard genome sequencing and annotation.</title>
        <authorList>
            <consortium name="The Broad Institute Genomics Platform"/>
            <consortium name="The Broad Institute Genome Sequencing Center for Infectious Disease"/>
            <person name="Wu L."/>
            <person name="Ma J."/>
        </authorList>
    </citation>
    <scope>NUCLEOTIDE SEQUENCE [LARGE SCALE GENOMIC DNA]</scope>
    <source>
        <strain evidence="3">CGMCC 1.12478</strain>
    </source>
</reference>
<feature type="region of interest" description="Disordered" evidence="1">
    <location>
        <begin position="56"/>
        <end position="105"/>
    </location>
</feature>
<evidence type="ECO:0000313" key="2">
    <source>
        <dbReference type="EMBL" id="GGC19577.1"/>
    </source>
</evidence>
<organism evidence="2 3">
    <name type="scientific">Marivita lacus</name>
    <dbReference type="NCBI Taxonomy" id="1323742"/>
    <lineage>
        <taxon>Bacteria</taxon>
        <taxon>Pseudomonadati</taxon>
        <taxon>Pseudomonadota</taxon>
        <taxon>Alphaproteobacteria</taxon>
        <taxon>Rhodobacterales</taxon>
        <taxon>Roseobacteraceae</taxon>
        <taxon>Marivita</taxon>
    </lineage>
</organism>
<evidence type="ECO:0000256" key="1">
    <source>
        <dbReference type="SAM" id="MobiDB-lite"/>
    </source>
</evidence>
<gene>
    <name evidence="2" type="ORF">GCM10011363_40350</name>
</gene>
<accession>A0ABQ1L683</accession>
<sequence>MKDKKGHHMPRYAITETAGRFVAGTNNTGVGTVLTLTEKQAEHEVRLGTLWPLDMITDAPERTADASTGDKPDDGSALPAAAQRQATADPKTGDGLAKNSKERGM</sequence>
<dbReference type="EMBL" id="BMFC01000016">
    <property type="protein sequence ID" value="GGC19577.1"/>
    <property type="molecule type" value="Genomic_DNA"/>
</dbReference>
<dbReference type="Proteomes" id="UP000645462">
    <property type="component" value="Unassembled WGS sequence"/>
</dbReference>
<protein>
    <submittedName>
        <fullName evidence="2">Uncharacterized protein</fullName>
    </submittedName>
</protein>
<proteinExistence type="predicted"/>
<name>A0ABQ1L683_9RHOB</name>
<feature type="compositionally biased region" description="Low complexity" evidence="1">
    <location>
        <begin position="77"/>
        <end position="88"/>
    </location>
</feature>
<evidence type="ECO:0000313" key="3">
    <source>
        <dbReference type="Proteomes" id="UP000645462"/>
    </source>
</evidence>
<keyword evidence="3" id="KW-1185">Reference proteome</keyword>
<comment type="caution">
    <text evidence="2">The sequence shown here is derived from an EMBL/GenBank/DDBJ whole genome shotgun (WGS) entry which is preliminary data.</text>
</comment>